<evidence type="ECO:0000313" key="2">
    <source>
        <dbReference type="Proteomes" id="UP000641954"/>
    </source>
</evidence>
<gene>
    <name evidence="1" type="ORF">H6G72_28200</name>
</gene>
<dbReference type="EMBL" id="JACJSK010000081">
    <property type="protein sequence ID" value="MBD2547634.1"/>
    <property type="molecule type" value="Genomic_DNA"/>
</dbReference>
<organism evidence="1 2">
    <name type="scientific">Planktothricoides raciborskii FACHB-1370</name>
    <dbReference type="NCBI Taxonomy" id="2949576"/>
    <lineage>
        <taxon>Bacteria</taxon>
        <taxon>Bacillati</taxon>
        <taxon>Cyanobacteriota</taxon>
        <taxon>Cyanophyceae</taxon>
        <taxon>Oscillatoriophycideae</taxon>
        <taxon>Oscillatoriales</taxon>
        <taxon>Oscillatoriaceae</taxon>
        <taxon>Planktothricoides</taxon>
    </lineage>
</organism>
<proteinExistence type="predicted"/>
<name>A0ABR8ENI0_9CYAN</name>
<evidence type="ECO:0000313" key="1">
    <source>
        <dbReference type="EMBL" id="MBD2547634.1"/>
    </source>
</evidence>
<reference evidence="1 2" key="1">
    <citation type="journal article" date="2020" name="ISME J.">
        <title>Comparative genomics reveals insights into cyanobacterial evolution and habitat adaptation.</title>
        <authorList>
            <person name="Chen M.Y."/>
            <person name="Teng W.K."/>
            <person name="Zhao L."/>
            <person name="Hu C.X."/>
            <person name="Zhou Y.K."/>
            <person name="Han B.P."/>
            <person name="Song L.R."/>
            <person name="Shu W.S."/>
        </authorList>
    </citation>
    <scope>NUCLEOTIDE SEQUENCE [LARGE SCALE GENOMIC DNA]</scope>
    <source>
        <strain evidence="1 2">FACHB-1370</strain>
    </source>
</reference>
<protein>
    <submittedName>
        <fullName evidence="1">Uncharacterized protein</fullName>
    </submittedName>
</protein>
<dbReference type="Proteomes" id="UP000641954">
    <property type="component" value="Unassembled WGS sequence"/>
</dbReference>
<keyword evidence="2" id="KW-1185">Reference proteome</keyword>
<sequence length="45" mass="5363">MSSMFFWAIRAAIRSRGIAAQKTLRAGRKKFQRIWRHRFCLQPIA</sequence>
<accession>A0ABR8ENI0</accession>
<dbReference type="RefSeq" id="WP_156332101.1">
    <property type="nucleotide sequence ID" value="NZ_JACJSK010000081.1"/>
</dbReference>
<comment type="caution">
    <text evidence="1">The sequence shown here is derived from an EMBL/GenBank/DDBJ whole genome shotgun (WGS) entry which is preliminary data.</text>
</comment>